<dbReference type="GO" id="GO:0009102">
    <property type="term" value="P:biotin biosynthetic process"/>
    <property type="evidence" value="ECO:0007669"/>
    <property type="project" value="TreeGrafter"/>
</dbReference>
<dbReference type="GO" id="GO:0004141">
    <property type="term" value="F:dethiobiotin synthase activity"/>
    <property type="evidence" value="ECO:0007669"/>
    <property type="project" value="TreeGrafter"/>
</dbReference>
<dbReference type="InterPro" id="IPR015422">
    <property type="entry name" value="PyrdxlP-dep_Trfase_small"/>
</dbReference>
<dbReference type="EMBL" id="JAWXYG010000012">
    <property type="protein sequence ID" value="KAK4257669.1"/>
    <property type="molecule type" value="Genomic_DNA"/>
</dbReference>
<accession>A0AAE1IWX1</accession>
<keyword evidence="3" id="KW-0808">Transferase</keyword>
<dbReference type="GO" id="GO:0005739">
    <property type="term" value="C:mitochondrion"/>
    <property type="evidence" value="ECO:0007669"/>
    <property type="project" value="UniProtKB-SubCell"/>
</dbReference>
<comment type="caution">
    <text evidence="5">The sequence shown here is derived from an EMBL/GenBank/DDBJ whole genome shotgun (WGS) entry which is preliminary data.</text>
</comment>
<evidence type="ECO:0000313" key="5">
    <source>
        <dbReference type="EMBL" id="KAK4257669.1"/>
    </source>
</evidence>
<protein>
    <submittedName>
        <fullName evidence="5">Uncharacterized protein</fullName>
    </submittedName>
</protein>
<dbReference type="InterPro" id="IPR027417">
    <property type="entry name" value="P-loop_NTPase"/>
</dbReference>
<evidence type="ECO:0000256" key="2">
    <source>
        <dbReference type="ARBA" id="ARBA00022576"/>
    </source>
</evidence>
<dbReference type="Gene3D" id="3.40.640.10">
    <property type="entry name" value="Type I PLP-dependent aspartate aminotransferase-like (Major domain)"/>
    <property type="match status" value="1"/>
</dbReference>
<keyword evidence="4" id="KW-0663">Pyridoxal phosphate</keyword>
<evidence type="ECO:0000256" key="4">
    <source>
        <dbReference type="ARBA" id="ARBA00022898"/>
    </source>
</evidence>
<name>A0AAE1IWX1_9FABA</name>
<dbReference type="Gene3D" id="3.40.50.300">
    <property type="entry name" value="P-loop containing nucleotide triphosphate hydrolases"/>
    <property type="match status" value="1"/>
</dbReference>
<sequence length="840" mass="93156">MFHFPFRLLCRRPFHRRHLHSTTSQPLQLPLSHPIYLIWGSNTAVGKTLVSAGVAGSHLLSSPNLFHYIKPVQTGFPIDSDSRFVFNKVSELFLRRNPSFSLFASNLILNASGPASNATGETQGCGMEMSVLNWREEKKLMGKKNECSELICKTMYAWEEAVSPHLAAERESGTVKDSVVLETLQRCFRDVLEGGDGKGKSEVLCVVETAGGVASPGPSGSLQCDLYRPFRIPAILVGDGQLGGISGTISAYESLTLRGYDVVAIVLEDHGLLNEVSLMSYTRNKVPVLVVPPVPKDPSDDLMEWFEGSHDSFSTLKEIMLSAYYERVQKLHGMPRKARNIFWWPFTQHKLVPEGGITVIDSRCGENFAVFKGQNTEVIEPQFDACASWWTQGPNATLQTELARDMGYTTARFGHVMFPENVYEPALNCAEFLLEGAGKGWASRVYFSDNGSTAIEIALKMAFRKFSVDHGLIPDFDDTTNEQPVELMVLALKSSYHGDTLGAMEAQAASSYTGFLQQPWYTGRGLFLDPPTVFICNSTWTLSLPQGFHSGSFKDEHITFASRDEIFYEGRDKSELAQVYSSYISELFSRNRGLCIGALIMEPVIQAAGGMHMVDPLFQRVLVNECRKRKVPVIFDEVFTGFWRLGVETTVELINCMPDIACFGKLMTGGVIPLAATLATDAVFDSFVGDSKLTALLHGHSYSAHAMGCMAAAKSIKWFKDPCLNPNITSDGRLLRELWDARLVDQISSHPAVQRVVALGTLFALELKAEGQNAGYGSLYARSLLQDLRDDGIYMRPLGNVIYLMCGPCTSPETCNELLVKLYQRLEEFTQNTIEKYSEL</sequence>
<dbReference type="PROSITE" id="PS00600">
    <property type="entry name" value="AA_TRANSFER_CLASS_3"/>
    <property type="match status" value="1"/>
</dbReference>
<comment type="subcellular location">
    <subcellularLocation>
        <location evidence="1">Mitochondrion</location>
    </subcellularLocation>
</comment>
<dbReference type="InterPro" id="IPR015424">
    <property type="entry name" value="PyrdxlP-dep_Trfase"/>
</dbReference>
<dbReference type="PANTHER" id="PTHR42684:SF3">
    <property type="entry name" value="ADENOSYLMETHIONINE-8-AMINO-7-OXONONANOATE AMINOTRANSFERASE"/>
    <property type="match status" value="1"/>
</dbReference>
<dbReference type="SUPFAM" id="SSF52540">
    <property type="entry name" value="P-loop containing nucleoside triphosphate hydrolases"/>
    <property type="match status" value="1"/>
</dbReference>
<dbReference type="FunFam" id="3.40.640.10:FF:000088">
    <property type="entry name" value="Bifunctional dethiobiotin synthetase/7,8-diamino-pelargonic acid aminotransferase"/>
    <property type="match status" value="1"/>
</dbReference>
<dbReference type="GO" id="GO:0004015">
    <property type="term" value="F:adenosylmethionine-8-amino-7-oxononanoate transaminase activity"/>
    <property type="evidence" value="ECO:0007669"/>
    <property type="project" value="TreeGrafter"/>
</dbReference>
<dbReference type="Gene3D" id="3.90.1150.10">
    <property type="entry name" value="Aspartate Aminotransferase, domain 1"/>
    <property type="match status" value="1"/>
</dbReference>
<keyword evidence="6" id="KW-1185">Reference proteome</keyword>
<gene>
    <name evidence="5" type="ORF">QN277_007230</name>
</gene>
<dbReference type="GO" id="GO:0030170">
    <property type="term" value="F:pyridoxal phosphate binding"/>
    <property type="evidence" value="ECO:0007669"/>
    <property type="project" value="InterPro"/>
</dbReference>
<dbReference type="InterPro" id="IPR005814">
    <property type="entry name" value="Aminotrans_3"/>
</dbReference>
<proteinExistence type="predicted"/>
<reference evidence="5" key="1">
    <citation type="submission" date="2023-10" db="EMBL/GenBank/DDBJ databases">
        <title>Chromosome-level genome of the transformable northern wattle, Acacia crassicarpa.</title>
        <authorList>
            <person name="Massaro I."/>
            <person name="Sinha N.R."/>
            <person name="Poethig S."/>
            <person name="Leichty A.R."/>
        </authorList>
    </citation>
    <scope>NUCLEOTIDE SEQUENCE</scope>
    <source>
        <strain evidence="5">Acra3RX</strain>
        <tissue evidence="5">Leaf</tissue>
    </source>
</reference>
<dbReference type="InterPro" id="IPR049704">
    <property type="entry name" value="Aminotrans_3_PPA_site"/>
</dbReference>
<keyword evidence="2" id="KW-0032">Aminotransferase</keyword>
<organism evidence="5 6">
    <name type="scientific">Acacia crassicarpa</name>
    <name type="common">northern wattle</name>
    <dbReference type="NCBI Taxonomy" id="499986"/>
    <lineage>
        <taxon>Eukaryota</taxon>
        <taxon>Viridiplantae</taxon>
        <taxon>Streptophyta</taxon>
        <taxon>Embryophyta</taxon>
        <taxon>Tracheophyta</taxon>
        <taxon>Spermatophyta</taxon>
        <taxon>Magnoliopsida</taxon>
        <taxon>eudicotyledons</taxon>
        <taxon>Gunneridae</taxon>
        <taxon>Pentapetalae</taxon>
        <taxon>rosids</taxon>
        <taxon>fabids</taxon>
        <taxon>Fabales</taxon>
        <taxon>Fabaceae</taxon>
        <taxon>Caesalpinioideae</taxon>
        <taxon>mimosoid clade</taxon>
        <taxon>Acacieae</taxon>
        <taxon>Acacia</taxon>
    </lineage>
</organism>
<dbReference type="AlphaFoldDB" id="A0AAE1IWX1"/>
<evidence type="ECO:0000256" key="3">
    <source>
        <dbReference type="ARBA" id="ARBA00022679"/>
    </source>
</evidence>
<dbReference type="PANTHER" id="PTHR42684">
    <property type="entry name" value="ADENOSYLMETHIONINE-8-AMINO-7-OXONONANOATE AMINOTRANSFERASE"/>
    <property type="match status" value="1"/>
</dbReference>
<dbReference type="Pfam" id="PF00202">
    <property type="entry name" value="Aminotran_3"/>
    <property type="match status" value="1"/>
</dbReference>
<evidence type="ECO:0000256" key="1">
    <source>
        <dbReference type="ARBA" id="ARBA00004173"/>
    </source>
</evidence>
<dbReference type="InterPro" id="IPR015421">
    <property type="entry name" value="PyrdxlP-dep_Trfase_major"/>
</dbReference>
<dbReference type="SUPFAM" id="SSF53383">
    <property type="entry name" value="PLP-dependent transferases"/>
    <property type="match status" value="1"/>
</dbReference>
<dbReference type="CDD" id="cd03109">
    <property type="entry name" value="DTBS"/>
    <property type="match status" value="1"/>
</dbReference>
<dbReference type="FunFam" id="3.90.1150.10:FF:000090">
    <property type="entry name" value="Bifunctional dethiobiotin synthetase/7,8-diamino-pelargonic acid aminotransferase, mitochondrial"/>
    <property type="match status" value="1"/>
</dbReference>
<evidence type="ECO:0000313" key="6">
    <source>
        <dbReference type="Proteomes" id="UP001293593"/>
    </source>
</evidence>
<dbReference type="Proteomes" id="UP001293593">
    <property type="component" value="Unassembled WGS sequence"/>
</dbReference>